<keyword evidence="12 13" id="KW-0472">Membrane</keyword>
<keyword evidence="11" id="KW-0503">Monooxygenase</keyword>
<dbReference type="InterPro" id="IPR001128">
    <property type="entry name" value="Cyt_P450"/>
</dbReference>
<reference evidence="14" key="2">
    <citation type="submission" date="2013-05" db="EMBL/GenBank/DDBJ databases">
        <authorList>
            <person name="Wan P.-J."/>
        </authorList>
    </citation>
    <scope>NUCLEOTIDE SEQUENCE</scope>
</reference>
<dbReference type="GO" id="GO:0020037">
    <property type="term" value="F:heme binding"/>
    <property type="evidence" value="ECO:0007669"/>
    <property type="project" value="InterPro"/>
</dbReference>
<evidence type="ECO:0000256" key="1">
    <source>
        <dbReference type="ARBA" id="ARBA00001971"/>
    </source>
</evidence>
<comment type="subcellular location">
    <subcellularLocation>
        <location evidence="3">Endoplasmic reticulum membrane</location>
        <topology evidence="3">Peripheral membrane protein</topology>
    </subcellularLocation>
    <subcellularLocation>
        <location evidence="2">Microsome membrane</location>
        <topology evidence="2">Peripheral membrane protein</topology>
    </subcellularLocation>
</comment>
<evidence type="ECO:0000256" key="2">
    <source>
        <dbReference type="ARBA" id="ARBA00004174"/>
    </source>
</evidence>
<dbReference type="GO" id="GO:0004497">
    <property type="term" value="F:monooxygenase activity"/>
    <property type="evidence" value="ECO:0007669"/>
    <property type="project" value="UniProtKB-KW"/>
</dbReference>
<evidence type="ECO:0000256" key="10">
    <source>
        <dbReference type="ARBA" id="ARBA00023004"/>
    </source>
</evidence>
<keyword evidence="13" id="KW-1133">Transmembrane helix</keyword>
<keyword evidence="5" id="KW-0349">Heme</keyword>
<evidence type="ECO:0000256" key="8">
    <source>
        <dbReference type="ARBA" id="ARBA00022848"/>
    </source>
</evidence>
<dbReference type="SUPFAM" id="SSF48264">
    <property type="entry name" value="Cytochrome P450"/>
    <property type="match status" value="1"/>
</dbReference>
<keyword evidence="9" id="KW-0560">Oxidoreductase</keyword>
<evidence type="ECO:0000256" key="12">
    <source>
        <dbReference type="ARBA" id="ARBA00023136"/>
    </source>
</evidence>
<protein>
    <submittedName>
        <fullName evidence="14">Cytochrome P450 6eg1</fullName>
    </submittedName>
</protein>
<proteinExistence type="evidence at transcript level"/>
<dbReference type="GO" id="GO:0016705">
    <property type="term" value="F:oxidoreductase activity, acting on paired donors, with incorporation or reduction of molecular oxygen"/>
    <property type="evidence" value="ECO:0007669"/>
    <property type="project" value="InterPro"/>
</dbReference>
<dbReference type="AlphaFoldDB" id="V5K5M5"/>
<reference evidence="14" key="1">
    <citation type="journal article" date="2013" name="Pestic. Biochem. Physiol.">
        <title>Identification of cytochrome P450 monooxygenase genes and their expression profiles in cyhalothrin-treated Colorado potato beetle, Leptinotarsa decemlineata.</title>
        <authorList>
            <person name="Wan P.J."/>
            <person name="Shi X.Q."/>
            <person name="Kong Y."/>
            <person name="Zhou L.T."/>
            <person name="Guo W.C."/>
            <person name="Ahmat T."/>
            <person name="Li G.Q."/>
        </authorList>
    </citation>
    <scope>NUCLEOTIDE SEQUENCE</scope>
</reference>
<evidence type="ECO:0000256" key="13">
    <source>
        <dbReference type="SAM" id="Phobius"/>
    </source>
</evidence>
<dbReference type="InterPro" id="IPR050476">
    <property type="entry name" value="Insect_CytP450_Detox"/>
</dbReference>
<sequence>MFILPLLSHLVIVIVFLILVLIAFYKWSFLYWKRRNIPFLEPSIPFGSLMNMLTRKISRIEELTMMYNECKKRGYKHCGIWQLADPTYFVVDLELLKNICIKDFEHFADRGFYFNEKDDPISAHLLSLDGDRWKTLRKQSSTIFSGAKLKGMFPNVLACAESLENYVASLVENGSQPVNVKDIASSFAVDSVGSSTLGIKCRGFTDPDKKFIHYSKQALETDRKSQLR</sequence>
<dbReference type="GO" id="GO:0005789">
    <property type="term" value="C:endoplasmic reticulum membrane"/>
    <property type="evidence" value="ECO:0007669"/>
    <property type="project" value="UniProtKB-SubCell"/>
</dbReference>
<evidence type="ECO:0000256" key="5">
    <source>
        <dbReference type="ARBA" id="ARBA00022617"/>
    </source>
</evidence>
<feature type="non-terminal residue" evidence="14">
    <location>
        <position position="228"/>
    </location>
</feature>
<dbReference type="PANTHER" id="PTHR24292:SF100">
    <property type="entry name" value="CYTOCHROME P450 6A16, ISOFORM B-RELATED"/>
    <property type="match status" value="1"/>
</dbReference>
<comment type="cofactor">
    <cofactor evidence="1">
        <name>heme</name>
        <dbReference type="ChEBI" id="CHEBI:30413"/>
    </cofactor>
</comment>
<keyword evidence="13" id="KW-0812">Transmembrane</keyword>
<evidence type="ECO:0000256" key="7">
    <source>
        <dbReference type="ARBA" id="ARBA00022824"/>
    </source>
</evidence>
<evidence type="ECO:0000256" key="6">
    <source>
        <dbReference type="ARBA" id="ARBA00022723"/>
    </source>
</evidence>
<keyword evidence="7" id="KW-0256">Endoplasmic reticulum</keyword>
<dbReference type="OrthoDB" id="2789670at2759"/>
<evidence type="ECO:0000313" key="14">
    <source>
        <dbReference type="EMBL" id="AGT57859.1"/>
    </source>
</evidence>
<gene>
    <name evidence="14" type="primary">Cyp6eg1</name>
</gene>
<feature type="transmembrane region" description="Helical" evidence="13">
    <location>
        <begin position="6"/>
        <end position="25"/>
    </location>
</feature>
<evidence type="ECO:0000256" key="3">
    <source>
        <dbReference type="ARBA" id="ARBA00004406"/>
    </source>
</evidence>
<organism evidence="14">
    <name type="scientific">Leptinotarsa decemlineata</name>
    <name type="common">Colorado potato beetle</name>
    <name type="synonym">Doryphora decemlineata</name>
    <dbReference type="NCBI Taxonomy" id="7539"/>
    <lineage>
        <taxon>Eukaryota</taxon>
        <taxon>Metazoa</taxon>
        <taxon>Ecdysozoa</taxon>
        <taxon>Arthropoda</taxon>
        <taxon>Hexapoda</taxon>
        <taxon>Insecta</taxon>
        <taxon>Pterygota</taxon>
        <taxon>Neoptera</taxon>
        <taxon>Endopterygota</taxon>
        <taxon>Coleoptera</taxon>
        <taxon>Polyphaga</taxon>
        <taxon>Cucujiformia</taxon>
        <taxon>Chrysomeloidea</taxon>
        <taxon>Chrysomelidae</taxon>
        <taxon>Chrysomelinae</taxon>
        <taxon>Doryphorini</taxon>
        <taxon>Leptinotarsa</taxon>
    </lineage>
</organism>
<keyword evidence="10" id="KW-0408">Iron</keyword>
<keyword evidence="6" id="KW-0479">Metal-binding</keyword>
<dbReference type="Pfam" id="PF00067">
    <property type="entry name" value="p450"/>
    <property type="match status" value="1"/>
</dbReference>
<evidence type="ECO:0000256" key="4">
    <source>
        <dbReference type="ARBA" id="ARBA00010617"/>
    </source>
</evidence>
<comment type="similarity">
    <text evidence="4">Belongs to the cytochrome P450 family.</text>
</comment>
<dbReference type="Gene3D" id="1.10.630.10">
    <property type="entry name" value="Cytochrome P450"/>
    <property type="match status" value="1"/>
</dbReference>
<evidence type="ECO:0000256" key="11">
    <source>
        <dbReference type="ARBA" id="ARBA00023033"/>
    </source>
</evidence>
<accession>V5K5M5</accession>
<dbReference type="InterPro" id="IPR036396">
    <property type="entry name" value="Cyt_P450_sf"/>
</dbReference>
<dbReference type="EMBL" id="KF044287">
    <property type="protein sequence ID" value="AGT57859.1"/>
    <property type="molecule type" value="mRNA"/>
</dbReference>
<evidence type="ECO:0000256" key="9">
    <source>
        <dbReference type="ARBA" id="ARBA00023002"/>
    </source>
</evidence>
<name>V5K5M5_LEPDE</name>
<dbReference type="PANTHER" id="PTHR24292">
    <property type="entry name" value="CYTOCHROME P450"/>
    <property type="match status" value="1"/>
</dbReference>
<dbReference type="GO" id="GO:0005506">
    <property type="term" value="F:iron ion binding"/>
    <property type="evidence" value="ECO:0007669"/>
    <property type="project" value="InterPro"/>
</dbReference>
<keyword evidence="8" id="KW-0492">Microsome</keyword>